<evidence type="ECO:0000313" key="2">
    <source>
        <dbReference type="Proteomes" id="UP001283341"/>
    </source>
</evidence>
<evidence type="ECO:0000313" key="1">
    <source>
        <dbReference type="EMBL" id="KAK3317920.1"/>
    </source>
</evidence>
<proteinExistence type="predicted"/>
<dbReference type="EMBL" id="JAUEDM010000004">
    <property type="protein sequence ID" value="KAK3317920.1"/>
    <property type="molecule type" value="Genomic_DNA"/>
</dbReference>
<keyword evidence="2" id="KW-1185">Reference proteome</keyword>
<accession>A0AAE0I3X4</accession>
<comment type="caution">
    <text evidence="1">The sequence shown here is derived from an EMBL/GenBank/DDBJ whole genome shotgun (WGS) entry which is preliminary data.</text>
</comment>
<reference evidence="1" key="2">
    <citation type="submission" date="2023-06" db="EMBL/GenBank/DDBJ databases">
        <authorList>
            <consortium name="Lawrence Berkeley National Laboratory"/>
            <person name="Haridas S."/>
            <person name="Hensen N."/>
            <person name="Bonometti L."/>
            <person name="Westerberg I."/>
            <person name="Brannstrom I.O."/>
            <person name="Guillou S."/>
            <person name="Cros-Aarteil S."/>
            <person name="Calhoun S."/>
            <person name="Kuo A."/>
            <person name="Mondo S."/>
            <person name="Pangilinan J."/>
            <person name="Riley R."/>
            <person name="Labutti K."/>
            <person name="Andreopoulos B."/>
            <person name="Lipzen A."/>
            <person name="Chen C."/>
            <person name="Yanf M."/>
            <person name="Daum C."/>
            <person name="Ng V."/>
            <person name="Clum A."/>
            <person name="Steindorff A."/>
            <person name="Ohm R."/>
            <person name="Martin F."/>
            <person name="Silar P."/>
            <person name="Natvig D."/>
            <person name="Lalanne C."/>
            <person name="Gautier V."/>
            <person name="Ament-Velasquez S.L."/>
            <person name="Kruys A."/>
            <person name="Hutchinson M.I."/>
            <person name="Powell A.J."/>
            <person name="Barry K."/>
            <person name="Miller A.N."/>
            <person name="Grigoriev I.V."/>
            <person name="Debuchy R."/>
            <person name="Gladieux P."/>
            <person name="Thoren M.H."/>
            <person name="Johannesson H."/>
        </authorList>
    </citation>
    <scope>NUCLEOTIDE SEQUENCE</scope>
    <source>
        <strain evidence="1">CBS 118394</strain>
    </source>
</reference>
<protein>
    <submittedName>
        <fullName evidence="1">Uncharacterized protein</fullName>
    </submittedName>
</protein>
<dbReference type="Proteomes" id="UP001283341">
    <property type="component" value="Unassembled WGS sequence"/>
</dbReference>
<organism evidence="1 2">
    <name type="scientific">Apodospora peruviana</name>
    <dbReference type="NCBI Taxonomy" id="516989"/>
    <lineage>
        <taxon>Eukaryota</taxon>
        <taxon>Fungi</taxon>
        <taxon>Dikarya</taxon>
        <taxon>Ascomycota</taxon>
        <taxon>Pezizomycotina</taxon>
        <taxon>Sordariomycetes</taxon>
        <taxon>Sordariomycetidae</taxon>
        <taxon>Sordariales</taxon>
        <taxon>Lasiosphaeriaceae</taxon>
        <taxon>Apodospora</taxon>
    </lineage>
</organism>
<reference evidence="1" key="1">
    <citation type="journal article" date="2023" name="Mol. Phylogenet. Evol.">
        <title>Genome-scale phylogeny and comparative genomics of the fungal order Sordariales.</title>
        <authorList>
            <person name="Hensen N."/>
            <person name="Bonometti L."/>
            <person name="Westerberg I."/>
            <person name="Brannstrom I.O."/>
            <person name="Guillou S."/>
            <person name="Cros-Aarteil S."/>
            <person name="Calhoun S."/>
            <person name="Haridas S."/>
            <person name="Kuo A."/>
            <person name="Mondo S."/>
            <person name="Pangilinan J."/>
            <person name="Riley R."/>
            <person name="LaButti K."/>
            <person name="Andreopoulos B."/>
            <person name="Lipzen A."/>
            <person name="Chen C."/>
            <person name="Yan M."/>
            <person name="Daum C."/>
            <person name="Ng V."/>
            <person name="Clum A."/>
            <person name="Steindorff A."/>
            <person name="Ohm R.A."/>
            <person name="Martin F."/>
            <person name="Silar P."/>
            <person name="Natvig D.O."/>
            <person name="Lalanne C."/>
            <person name="Gautier V."/>
            <person name="Ament-Velasquez S.L."/>
            <person name="Kruys A."/>
            <person name="Hutchinson M.I."/>
            <person name="Powell A.J."/>
            <person name="Barry K."/>
            <person name="Miller A.N."/>
            <person name="Grigoriev I.V."/>
            <person name="Debuchy R."/>
            <person name="Gladieux P."/>
            <person name="Hiltunen Thoren M."/>
            <person name="Johannesson H."/>
        </authorList>
    </citation>
    <scope>NUCLEOTIDE SEQUENCE</scope>
    <source>
        <strain evidence="1">CBS 118394</strain>
    </source>
</reference>
<dbReference type="AlphaFoldDB" id="A0AAE0I3X4"/>
<sequence length="104" mass="11448">MATTAAAECFKGSNKRPDHGVNWMEQALVAAQNCEKRGVFPDKAEIWTSTKGKMAGTCMSFGLKNLSGGFKSVTTEQVLDAFMREYIGCEHGGKRKYEDGLEYV</sequence>
<name>A0AAE0I3X4_9PEZI</name>
<gene>
    <name evidence="1" type="ORF">B0H66DRAFT_477942</name>
</gene>